<gene>
    <name evidence="2" type="ORF">H920_01350</name>
</gene>
<keyword evidence="3" id="KW-1185">Reference proteome</keyword>
<accession>A0A091ENM7</accession>
<sequence>MAVTSWNLQKMFGFSEPRQKELLKVPVLQSLYISFSAIFFACSLLSTEYYCAQYFFMFFGHHGLFIAKRLWRNGKYGATLGKDGVPFHCVGGLGGQRIRLKRVRMRLIDCDSVGVGGQTVKAVSAKKRKLQAVPCGRARFQIAEIKHQLLQHKFKRGNILFTL</sequence>
<proteinExistence type="predicted"/>
<evidence type="ECO:0000313" key="3">
    <source>
        <dbReference type="Proteomes" id="UP000028990"/>
    </source>
</evidence>
<protein>
    <submittedName>
        <fullName evidence="2">Uncharacterized protein</fullName>
    </submittedName>
</protein>
<dbReference type="EMBL" id="KN121001">
    <property type="protein sequence ID" value="KFO37231.1"/>
    <property type="molecule type" value="Genomic_DNA"/>
</dbReference>
<dbReference type="Proteomes" id="UP000028990">
    <property type="component" value="Unassembled WGS sequence"/>
</dbReference>
<organism evidence="2 3">
    <name type="scientific">Fukomys damarensis</name>
    <name type="common">Damaraland mole rat</name>
    <name type="synonym">Cryptomys damarensis</name>
    <dbReference type="NCBI Taxonomy" id="885580"/>
    <lineage>
        <taxon>Eukaryota</taxon>
        <taxon>Metazoa</taxon>
        <taxon>Chordata</taxon>
        <taxon>Craniata</taxon>
        <taxon>Vertebrata</taxon>
        <taxon>Euteleostomi</taxon>
        <taxon>Mammalia</taxon>
        <taxon>Eutheria</taxon>
        <taxon>Euarchontoglires</taxon>
        <taxon>Glires</taxon>
        <taxon>Rodentia</taxon>
        <taxon>Hystricomorpha</taxon>
        <taxon>Bathyergidae</taxon>
        <taxon>Fukomys</taxon>
    </lineage>
</organism>
<keyword evidence="1" id="KW-0812">Transmembrane</keyword>
<evidence type="ECO:0000313" key="2">
    <source>
        <dbReference type="EMBL" id="KFO37231.1"/>
    </source>
</evidence>
<dbReference type="AlphaFoldDB" id="A0A091ENM7"/>
<feature type="transmembrane region" description="Helical" evidence="1">
    <location>
        <begin position="27"/>
        <end position="46"/>
    </location>
</feature>
<keyword evidence="1" id="KW-0472">Membrane</keyword>
<keyword evidence="1" id="KW-1133">Transmembrane helix</keyword>
<evidence type="ECO:0000256" key="1">
    <source>
        <dbReference type="SAM" id="Phobius"/>
    </source>
</evidence>
<reference evidence="2 3" key="1">
    <citation type="submission" date="2013-11" db="EMBL/GenBank/DDBJ databases">
        <title>The Damaraland mole rat (Fukomys damarensis) genome and evolution of African mole rats.</title>
        <authorList>
            <person name="Gladyshev V.N."/>
            <person name="Fang X."/>
        </authorList>
    </citation>
    <scope>NUCLEOTIDE SEQUENCE [LARGE SCALE GENOMIC DNA]</scope>
    <source>
        <tissue evidence="2">Liver</tissue>
    </source>
</reference>
<name>A0A091ENM7_FUKDA</name>